<reference evidence="2" key="2">
    <citation type="submission" date="2017-02" db="UniProtKB">
        <authorList>
            <consortium name="WormBaseParasite"/>
        </authorList>
    </citation>
    <scope>IDENTIFICATION</scope>
</reference>
<dbReference type="WBParaSite" id="ACAC_0000609101-mRNA-1">
    <property type="protein sequence ID" value="ACAC_0000609101-mRNA-1"/>
    <property type="gene ID" value="ACAC_0000609101"/>
</dbReference>
<reference evidence="1" key="1">
    <citation type="submission" date="2012-09" db="EMBL/GenBank/DDBJ databases">
        <authorList>
            <person name="Martin A.A."/>
        </authorList>
    </citation>
    <scope>NUCLEOTIDE SEQUENCE</scope>
</reference>
<organism evidence="1 2">
    <name type="scientific">Angiostrongylus cantonensis</name>
    <name type="common">Rat lungworm</name>
    <dbReference type="NCBI Taxonomy" id="6313"/>
    <lineage>
        <taxon>Eukaryota</taxon>
        <taxon>Metazoa</taxon>
        <taxon>Ecdysozoa</taxon>
        <taxon>Nematoda</taxon>
        <taxon>Chromadorea</taxon>
        <taxon>Rhabditida</taxon>
        <taxon>Rhabditina</taxon>
        <taxon>Rhabditomorpha</taxon>
        <taxon>Strongyloidea</taxon>
        <taxon>Metastrongylidae</taxon>
        <taxon>Angiostrongylus</taxon>
    </lineage>
</organism>
<sequence length="156" mass="17534">LLGREHGELRVQLLSIQLAGWLQHVSVGRRRIGRVDRRPSLASGSATCIVLRTGSVMTSAGVQCGRRHVLLPTSHGVSEKWLDCRPRTPWNCCRQFTISTFVFVVLNSSISYYGPNVMLLICPLVFGNLGGDNTVRLWGIPLRSAIIYRRHLRNKR</sequence>
<dbReference type="Proteomes" id="UP000035642">
    <property type="component" value="Unassembled WGS sequence"/>
</dbReference>
<evidence type="ECO:0000313" key="1">
    <source>
        <dbReference type="Proteomes" id="UP000035642"/>
    </source>
</evidence>
<keyword evidence="1" id="KW-1185">Reference proteome</keyword>
<protein>
    <submittedName>
        <fullName evidence="2">7TM_GPCR_Srx domain-containing protein</fullName>
    </submittedName>
</protein>
<name>A0A0K0D7P6_ANGCA</name>
<evidence type="ECO:0000313" key="2">
    <source>
        <dbReference type="WBParaSite" id="ACAC_0000609101-mRNA-1"/>
    </source>
</evidence>
<accession>A0A0K0D7P6</accession>
<proteinExistence type="predicted"/>
<dbReference type="AlphaFoldDB" id="A0A0K0D7P6"/>